<dbReference type="GeneID" id="300205551"/>
<keyword evidence="2" id="KW-1185">Reference proteome</keyword>
<proteinExistence type="predicted"/>
<name>A0A1H1PF99_9PSED</name>
<evidence type="ECO:0000313" key="1">
    <source>
        <dbReference type="EMBL" id="SDS09814.1"/>
    </source>
</evidence>
<dbReference type="AlphaFoldDB" id="A0A1H1PF99"/>
<reference evidence="2" key="1">
    <citation type="submission" date="2016-10" db="EMBL/GenBank/DDBJ databases">
        <authorList>
            <person name="Varghese N."/>
            <person name="Submissions S."/>
        </authorList>
    </citation>
    <scope>NUCLEOTIDE SEQUENCE [LARGE SCALE GENOMIC DNA]</scope>
    <source>
        <strain evidence="2">ATCC 23835</strain>
    </source>
</reference>
<sequence length="217" mass="24484">MDSGIVYVKSYKEGLDFVDFLKEVHKHPEFSHFLVTRFDAINARDYFREYIVENGFSSLFNFSLACDAVMHGGIHVNEIADVVLQFVEKLKGVRDLFIIDPYFYSDDPDCVALFEKMMSALSDQLNSVTFFTNGRTANKRSTMHSALKAVAPKVSIKDVVTDEFHDRFWIDAENMAGIVMGTSLNGIGKKIALIDHLSKLDACEIAKLARQLIKPTT</sequence>
<organism evidence="1 2">
    <name type="scientific">Pseudomonas asplenii</name>
    <dbReference type="NCBI Taxonomy" id="53407"/>
    <lineage>
        <taxon>Bacteria</taxon>
        <taxon>Pseudomonadati</taxon>
        <taxon>Pseudomonadota</taxon>
        <taxon>Gammaproteobacteria</taxon>
        <taxon>Pseudomonadales</taxon>
        <taxon>Pseudomonadaceae</taxon>
        <taxon>Pseudomonas</taxon>
    </lineage>
</organism>
<gene>
    <name evidence="1" type="ORF">SAMN05216598_0504</name>
</gene>
<dbReference type="EMBL" id="LT629777">
    <property type="protein sequence ID" value="SDS09814.1"/>
    <property type="molecule type" value="Genomic_DNA"/>
</dbReference>
<dbReference type="Proteomes" id="UP000199524">
    <property type="component" value="Chromosome I"/>
</dbReference>
<evidence type="ECO:0000313" key="2">
    <source>
        <dbReference type="Proteomes" id="UP000199524"/>
    </source>
</evidence>
<accession>A0A1H1PF99</accession>
<dbReference type="RefSeq" id="WP_090202143.1">
    <property type="nucleotide sequence ID" value="NZ_LT629777.1"/>
</dbReference>
<protein>
    <submittedName>
        <fullName evidence="1">Uncharacterized protein</fullName>
    </submittedName>
</protein>